<dbReference type="Gene3D" id="3.40.50.1820">
    <property type="entry name" value="alpha/beta hydrolase"/>
    <property type="match status" value="1"/>
</dbReference>
<dbReference type="AlphaFoldDB" id="A0A1G8CBN6"/>
<reference evidence="2 3" key="1">
    <citation type="submission" date="2016-10" db="EMBL/GenBank/DDBJ databases">
        <authorList>
            <person name="de Groot N.N."/>
        </authorList>
    </citation>
    <scope>NUCLEOTIDE SEQUENCE [LARGE SCALE GENOMIC DNA]</scope>
    <source>
        <strain evidence="2 3">DSM 23142</strain>
    </source>
</reference>
<sequence>MTGMAEITDDRGTRIDYVVEGAGVPALVLHGAYSTRDEIMPVTGPILEGRGMRGVYPDLPGMGESAGSSARTSDEVLDALDAVIAAEIRDEPFVVIGHSFGGHLARGVAARHPDRVRGLALLSPFVDDFEPAPARVVEDDGGIDALDESVRADYLGYFVVRTAATRDRFERFVRSSLGRYDGDVVDRIMNASTLTPDPDHAPFAGPAVVAVGRDDGLIGWRAQRRLGDIHPRATFVVVDGAGHALVHERPHLVRTVLNDWLDRVERVETVDRVGERHGEHLRAERPRR</sequence>
<dbReference type="PANTHER" id="PTHR43194">
    <property type="entry name" value="HYDROLASE ALPHA/BETA FOLD FAMILY"/>
    <property type="match status" value="1"/>
</dbReference>
<dbReference type="GO" id="GO:0003824">
    <property type="term" value="F:catalytic activity"/>
    <property type="evidence" value="ECO:0007669"/>
    <property type="project" value="UniProtKB-ARBA"/>
</dbReference>
<evidence type="ECO:0000313" key="3">
    <source>
        <dbReference type="Proteomes" id="UP000199009"/>
    </source>
</evidence>
<dbReference type="PANTHER" id="PTHR43194:SF2">
    <property type="entry name" value="PEROXISOMAL MEMBRANE PROTEIN LPX1"/>
    <property type="match status" value="1"/>
</dbReference>
<keyword evidence="3" id="KW-1185">Reference proteome</keyword>
<dbReference type="Pfam" id="PF00561">
    <property type="entry name" value="Abhydrolase_1"/>
    <property type="match status" value="1"/>
</dbReference>
<dbReference type="STRING" id="370764.SAMN04489810_3031"/>
<dbReference type="SUPFAM" id="SSF53474">
    <property type="entry name" value="alpha/beta-Hydrolases"/>
    <property type="match status" value="1"/>
</dbReference>
<dbReference type="Proteomes" id="UP000199009">
    <property type="component" value="Chromosome I"/>
</dbReference>
<proteinExistence type="predicted"/>
<feature type="domain" description="AB hydrolase-1" evidence="1">
    <location>
        <begin position="27"/>
        <end position="250"/>
    </location>
</feature>
<dbReference type="InterPro" id="IPR029058">
    <property type="entry name" value="AB_hydrolase_fold"/>
</dbReference>
<evidence type="ECO:0000313" key="2">
    <source>
        <dbReference type="EMBL" id="SDH42822.1"/>
    </source>
</evidence>
<gene>
    <name evidence="2" type="ORF">SAMN04489810_3031</name>
</gene>
<evidence type="ECO:0000259" key="1">
    <source>
        <dbReference type="Pfam" id="PF00561"/>
    </source>
</evidence>
<dbReference type="EMBL" id="LT629692">
    <property type="protein sequence ID" value="SDH42822.1"/>
    <property type="molecule type" value="Genomic_DNA"/>
</dbReference>
<accession>A0A1G8CBN6</accession>
<organism evidence="2 3">
    <name type="scientific">Microbacterium pygmaeum</name>
    <dbReference type="NCBI Taxonomy" id="370764"/>
    <lineage>
        <taxon>Bacteria</taxon>
        <taxon>Bacillati</taxon>
        <taxon>Actinomycetota</taxon>
        <taxon>Actinomycetes</taxon>
        <taxon>Micrococcales</taxon>
        <taxon>Microbacteriaceae</taxon>
        <taxon>Microbacterium</taxon>
    </lineage>
</organism>
<dbReference type="PRINTS" id="PR00111">
    <property type="entry name" value="ABHYDROLASE"/>
</dbReference>
<dbReference type="InterPro" id="IPR050228">
    <property type="entry name" value="Carboxylesterase_BioH"/>
</dbReference>
<dbReference type="InterPro" id="IPR000073">
    <property type="entry name" value="AB_hydrolase_1"/>
</dbReference>
<name>A0A1G8CBN6_9MICO</name>
<protein>
    <submittedName>
        <fullName evidence="2">Pimeloyl-ACP methyl ester carboxylesterase</fullName>
    </submittedName>
</protein>